<name>A0A915JFC5_ROMCU</name>
<proteinExistence type="predicted"/>
<dbReference type="WBParaSite" id="nRc.2.0.1.t24520-RA">
    <property type="protein sequence ID" value="nRc.2.0.1.t24520-RA"/>
    <property type="gene ID" value="nRc.2.0.1.g24520"/>
</dbReference>
<reference evidence="2" key="1">
    <citation type="submission" date="2022-11" db="UniProtKB">
        <authorList>
            <consortium name="WormBaseParasite"/>
        </authorList>
    </citation>
    <scope>IDENTIFICATION</scope>
</reference>
<organism evidence="1 2">
    <name type="scientific">Romanomermis culicivorax</name>
    <name type="common">Nematode worm</name>
    <dbReference type="NCBI Taxonomy" id="13658"/>
    <lineage>
        <taxon>Eukaryota</taxon>
        <taxon>Metazoa</taxon>
        <taxon>Ecdysozoa</taxon>
        <taxon>Nematoda</taxon>
        <taxon>Enoplea</taxon>
        <taxon>Dorylaimia</taxon>
        <taxon>Mermithida</taxon>
        <taxon>Mermithoidea</taxon>
        <taxon>Mermithidae</taxon>
        <taxon>Romanomermis</taxon>
    </lineage>
</organism>
<dbReference type="AlphaFoldDB" id="A0A915JFC5"/>
<evidence type="ECO:0000313" key="1">
    <source>
        <dbReference type="Proteomes" id="UP000887565"/>
    </source>
</evidence>
<accession>A0A915JFC5</accession>
<protein>
    <submittedName>
        <fullName evidence="2">Uncharacterized protein</fullName>
    </submittedName>
</protein>
<keyword evidence="1" id="KW-1185">Reference proteome</keyword>
<dbReference type="Proteomes" id="UP000887565">
    <property type="component" value="Unplaced"/>
</dbReference>
<sequence length="91" mass="10529">MHIGRIKGDIGQKIYIKAFFDIFEQENDLRQHCGKCLTCVVKWLEDPDRSSIAAEEWADMYAYASPTIAHLFKMSDAATTKKRFDLIRTKT</sequence>
<evidence type="ECO:0000313" key="2">
    <source>
        <dbReference type="WBParaSite" id="nRc.2.0.1.t24520-RA"/>
    </source>
</evidence>